<dbReference type="InterPro" id="IPR000160">
    <property type="entry name" value="GGDEF_dom"/>
</dbReference>
<dbReference type="STRING" id="137733.SAMN05421767_11329"/>
<keyword evidence="4" id="KW-1185">Reference proteome</keyword>
<dbReference type="PROSITE" id="PS50887">
    <property type="entry name" value="GGDEF"/>
    <property type="match status" value="1"/>
</dbReference>
<feature type="transmembrane region" description="Helical" evidence="1">
    <location>
        <begin position="58"/>
        <end position="80"/>
    </location>
</feature>
<dbReference type="InterPro" id="IPR050469">
    <property type="entry name" value="Diguanylate_Cyclase"/>
</dbReference>
<name>A0A1H9KFA2_9LACT</name>
<feature type="domain" description="GGDEF" evidence="2">
    <location>
        <begin position="246"/>
        <end position="379"/>
    </location>
</feature>
<evidence type="ECO:0000313" key="4">
    <source>
        <dbReference type="Proteomes" id="UP000198556"/>
    </source>
</evidence>
<dbReference type="AlphaFoldDB" id="A0A1H9KFA2"/>
<organism evidence="3 4">
    <name type="scientific">Granulicatella balaenopterae</name>
    <dbReference type="NCBI Taxonomy" id="137733"/>
    <lineage>
        <taxon>Bacteria</taxon>
        <taxon>Bacillati</taxon>
        <taxon>Bacillota</taxon>
        <taxon>Bacilli</taxon>
        <taxon>Lactobacillales</taxon>
        <taxon>Carnobacteriaceae</taxon>
        <taxon>Granulicatella</taxon>
    </lineage>
</organism>
<proteinExistence type="predicted"/>
<feature type="transmembrane region" description="Helical" evidence="1">
    <location>
        <begin position="136"/>
        <end position="160"/>
    </location>
</feature>
<gene>
    <name evidence="3" type="ORF">SAMN05421767_11329</name>
</gene>
<reference evidence="3 4" key="1">
    <citation type="submission" date="2016-10" db="EMBL/GenBank/DDBJ databases">
        <authorList>
            <person name="de Groot N.N."/>
        </authorList>
    </citation>
    <scope>NUCLEOTIDE SEQUENCE [LARGE SCALE GENOMIC DNA]</scope>
    <source>
        <strain evidence="3 4">DSM 15827</strain>
    </source>
</reference>
<feature type="transmembrane region" description="Helical" evidence="1">
    <location>
        <begin position="100"/>
        <end position="124"/>
    </location>
</feature>
<evidence type="ECO:0000259" key="2">
    <source>
        <dbReference type="PROSITE" id="PS50887"/>
    </source>
</evidence>
<dbReference type="GO" id="GO:1902201">
    <property type="term" value="P:negative regulation of bacterial-type flagellum-dependent cell motility"/>
    <property type="evidence" value="ECO:0007669"/>
    <property type="project" value="TreeGrafter"/>
</dbReference>
<dbReference type="GO" id="GO:0052621">
    <property type="term" value="F:diguanylate cyclase activity"/>
    <property type="evidence" value="ECO:0007669"/>
    <property type="project" value="TreeGrafter"/>
</dbReference>
<keyword evidence="1" id="KW-0812">Transmembrane</keyword>
<evidence type="ECO:0000313" key="3">
    <source>
        <dbReference type="EMBL" id="SEQ97792.1"/>
    </source>
</evidence>
<dbReference type="Gene3D" id="3.30.70.270">
    <property type="match status" value="1"/>
</dbReference>
<dbReference type="CDD" id="cd01949">
    <property type="entry name" value="GGDEF"/>
    <property type="match status" value="1"/>
</dbReference>
<protein>
    <submittedName>
        <fullName evidence="3">Diguanylate cyclase (GGDEF) domain-containing protein</fullName>
    </submittedName>
</protein>
<feature type="transmembrane region" description="Helical" evidence="1">
    <location>
        <begin position="172"/>
        <end position="189"/>
    </location>
</feature>
<keyword evidence="1" id="KW-1133">Transmembrane helix</keyword>
<dbReference type="EMBL" id="FOGF01000013">
    <property type="protein sequence ID" value="SEQ97792.1"/>
    <property type="molecule type" value="Genomic_DNA"/>
</dbReference>
<dbReference type="NCBIfam" id="TIGR00254">
    <property type="entry name" value="GGDEF"/>
    <property type="match status" value="1"/>
</dbReference>
<dbReference type="Proteomes" id="UP000198556">
    <property type="component" value="Unassembled WGS sequence"/>
</dbReference>
<dbReference type="RefSeq" id="WP_177159533.1">
    <property type="nucleotide sequence ID" value="NZ_FOGF01000013.1"/>
</dbReference>
<dbReference type="GO" id="GO:0005886">
    <property type="term" value="C:plasma membrane"/>
    <property type="evidence" value="ECO:0007669"/>
    <property type="project" value="TreeGrafter"/>
</dbReference>
<evidence type="ECO:0000256" key="1">
    <source>
        <dbReference type="SAM" id="Phobius"/>
    </source>
</evidence>
<dbReference type="PANTHER" id="PTHR45138">
    <property type="entry name" value="REGULATORY COMPONENTS OF SENSORY TRANSDUCTION SYSTEM"/>
    <property type="match status" value="1"/>
</dbReference>
<dbReference type="SUPFAM" id="SSF55073">
    <property type="entry name" value="Nucleotide cyclase"/>
    <property type="match status" value="1"/>
</dbReference>
<sequence>MEMFILSGTLGILGKLRYSFSYQMATIRFINLIRAFAMYLVFDICLGCMLFEFIETSVVSLHIILIGEFISYGLIPYLWFLYAEEILDTRKFKNGLIPKLYTALLLVYCGLVVTSFITGSIYSLDVDKNIIFGHYSVMIIRCLMALFLGTTTIFGIINLATSKSQELMKKSVRVIGFVIPIVFTWYIYLKYDIPDCIPLSIFIAIFFSFLTLEDPMSFVDELTGLYNRKKMVTLYNERKISYRKDRLNTVYYIDANDFKEINDTYGHLEGDKVLRIMAKAFKKIDEVYHTVSIRVGGDEFVILACADNLLGVDFKELIRREIQETAKEDGCDYYIATSIGSAILYGDAENSFEICLANADNAMYNDKSMIKKDSKYLAG</sequence>
<dbReference type="InterPro" id="IPR043128">
    <property type="entry name" value="Rev_trsase/Diguanyl_cyclase"/>
</dbReference>
<dbReference type="SMART" id="SM00267">
    <property type="entry name" value="GGDEF"/>
    <property type="match status" value="1"/>
</dbReference>
<keyword evidence="1" id="KW-0472">Membrane</keyword>
<dbReference type="InterPro" id="IPR029787">
    <property type="entry name" value="Nucleotide_cyclase"/>
</dbReference>
<feature type="transmembrane region" description="Helical" evidence="1">
    <location>
        <begin position="29"/>
        <end position="51"/>
    </location>
</feature>
<accession>A0A1H9KFA2</accession>
<dbReference type="PANTHER" id="PTHR45138:SF9">
    <property type="entry name" value="DIGUANYLATE CYCLASE DGCM-RELATED"/>
    <property type="match status" value="1"/>
</dbReference>
<dbReference type="GO" id="GO:0043709">
    <property type="term" value="P:cell adhesion involved in single-species biofilm formation"/>
    <property type="evidence" value="ECO:0007669"/>
    <property type="project" value="TreeGrafter"/>
</dbReference>
<dbReference type="Pfam" id="PF00990">
    <property type="entry name" value="GGDEF"/>
    <property type="match status" value="1"/>
</dbReference>